<proteinExistence type="predicted"/>
<protein>
    <submittedName>
        <fullName evidence="2">Uncharacterized protein</fullName>
    </submittedName>
</protein>
<sequence length="302" mass="33191">MDAETAAQTTPLLAHGNADEQEIETKLPQCNELDVQFYDPNTILDVSKEMALGYLVLLTGGSYEYKRPSVDNDNKKSDGNADDAPKYTDENAAAPQSPDKICNIDDQTSALAYAAITDGNVLHTCFGLKSGPNGRPNIIGEKQSSSIFCCFPSASAPTLQNLRSNKNRKDMAKLVDLLRDVKDLECGVKGKRVDTTVIQSYVQCFAVIVRYHDELALLQRANDDDSEHKSMLCSCSNFFASLSNMFSSKKSDIEIKVEELQKNSLAEINREFNELKLLLAEVQADVVSVAETGVTVDCKEDI</sequence>
<evidence type="ECO:0000313" key="3">
    <source>
        <dbReference type="Proteomes" id="UP001530400"/>
    </source>
</evidence>
<comment type="caution">
    <text evidence="2">The sequence shown here is derived from an EMBL/GenBank/DDBJ whole genome shotgun (WGS) entry which is preliminary data.</text>
</comment>
<keyword evidence="3" id="KW-1185">Reference proteome</keyword>
<dbReference type="EMBL" id="JALLPJ020001005">
    <property type="protein sequence ID" value="KAL3778111.1"/>
    <property type="molecule type" value="Genomic_DNA"/>
</dbReference>
<feature type="compositionally biased region" description="Polar residues" evidence="1">
    <location>
        <begin position="1"/>
        <end position="11"/>
    </location>
</feature>
<feature type="compositionally biased region" description="Basic and acidic residues" evidence="1">
    <location>
        <begin position="67"/>
        <end position="89"/>
    </location>
</feature>
<dbReference type="Proteomes" id="UP001530400">
    <property type="component" value="Unassembled WGS sequence"/>
</dbReference>
<feature type="region of interest" description="Disordered" evidence="1">
    <location>
        <begin position="67"/>
        <end position="100"/>
    </location>
</feature>
<dbReference type="AlphaFoldDB" id="A0ABD3NRC7"/>
<reference evidence="2 3" key="1">
    <citation type="submission" date="2024-10" db="EMBL/GenBank/DDBJ databases">
        <title>Updated reference genomes for cyclostephanoid diatoms.</title>
        <authorList>
            <person name="Roberts W.R."/>
            <person name="Alverson A.J."/>
        </authorList>
    </citation>
    <scope>NUCLEOTIDE SEQUENCE [LARGE SCALE GENOMIC DNA]</scope>
    <source>
        <strain evidence="2 3">AJA010-31</strain>
    </source>
</reference>
<name>A0ABD3NRC7_9STRA</name>
<gene>
    <name evidence="2" type="ORF">ACHAWO_002934</name>
</gene>
<organism evidence="2 3">
    <name type="scientific">Cyclotella atomus</name>
    <dbReference type="NCBI Taxonomy" id="382360"/>
    <lineage>
        <taxon>Eukaryota</taxon>
        <taxon>Sar</taxon>
        <taxon>Stramenopiles</taxon>
        <taxon>Ochrophyta</taxon>
        <taxon>Bacillariophyta</taxon>
        <taxon>Coscinodiscophyceae</taxon>
        <taxon>Thalassiosirophycidae</taxon>
        <taxon>Stephanodiscales</taxon>
        <taxon>Stephanodiscaceae</taxon>
        <taxon>Cyclotella</taxon>
    </lineage>
</organism>
<evidence type="ECO:0000256" key="1">
    <source>
        <dbReference type="SAM" id="MobiDB-lite"/>
    </source>
</evidence>
<feature type="region of interest" description="Disordered" evidence="1">
    <location>
        <begin position="1"/>
        <end position="21"/>
    </location>
</feature>
<evidence type="ECO:0000313" key="2">
    <source>
        <dbReference type="EMBL" id="KAL3778111.1"/>
    </source>
</evidence>
<accession>A0ABD3NRC7</accession>